<accession>A0AAD9YCM5</accession>
<proteinExistence type="predicted"/>
<gene>
    <name evidence="1" type="ORF">CKAH01_01250</name>
</gene>
<sequence>MLVLCRPLPPSTHASRPRTNAWSVLPRPSLIVARCTRQPQSVYPIPFTSPSQSLLPILLFCSPKRNLHNHPNPYPSEGSFPYLHPPDRRRLVWICFCPLTWVCSSCRCPQIRLSWYGPALHDLTFSPYRNRNVRTFLSPDTTSSLNLVYFHSHYASERKSERTGCIIHLVQRHHPSHTARLALLPSIAPAPRIHPFYFFSRQLGTNRFYRPTSLPYPRAGFPVPFLVVPVPVSTLS</sequence>
<dbReference type="AlphaFoldDB" id="A0AAD9YCM5"/>
<comment type="caution">
    <text evidence="1">The sequence shown here is derived from an EMBL/GenBank/DDBJ whole genome shotgun (WGS) entry which is preliminary data.</text>
</comment>
<organism evidence="1 2">
    <name type="scientific">Colletotrichum kahawae</name>
    <name type="common">Coffee berry disease fungus</name>
    <dbReference type="NCBI Taxonomy" id="34407"/>
    <lineage>
        <taxon>Eukaryota</taxon>
        <taxon>Fungi</taxon>
        <taxon>Dikarya</taxon>
        <taxon>Ascomycota</taxon>
        <taxon>Pezizomycotina</taxon>
        <taxon>Sordariomycetes</taxon>
        <taxon>Hypocreomycetidae</taxon>
        <taxon>Glomerellales</taxon>
        <taxon>Glomerellaceae</taxon>
        <taxon>Colletotrichum</taxon>
        <taxon>Colletotrichum gloeosporioides species complex</taxon>
    </lineage>
</organism>
<keyword evidence="2" id="KW-1185">Reference proteome</keyword>
<dbReference type="EMBL" id="VYYT01000222">
    <property type="protein sequence ID" value="KAK2755358.1"/>
    <property type="molecule type" value="Genomic_DNA"/>
</dbReference>
<dbReference type="Proteomes" id="UP001281614">
    <property type="component" value="Unassembled WGS sequence"/>
</dbReference>
<evidence type="ECO:0000313" key="1">
    <source>
        <dbReference type="EMBL" id="KAK2755358.1"/>
    </source>
</evidence>
<evidence type="ECO:0000313" key="2">
    <source>
        <dbReference type="Proteomes" id="UP001281614"/>
    </source>
</evidence>
<protein>
    <submittedName>
        <fullName evidence="1">Uncharacterized protein</fullName>
    </submittedName>
</protein>
<name>A0AAD9YCM5_COLKA</name>
<reference evidence="1" key="1">
    <citation type="submission" date="2023-02" db="EMBL/GenBank/DDBJ databases">
        <title>Colletotrichum kahawae CIFC_Que2 genome sequencing and assembly.</title>
        <authorList>
            <person name="Baroncelli R."/>
        </authorList>
    </citation>
    <scope>NUCLEOTIDE SEQUENCE</scope>
    <source>
        <strain evidence="1">CIFC_Que2</strain>
    </source>
</reference>